<feature type="non-terminal residue" evidence="1">
    <location>
        <position position="1"/>
    </location>
</feature>
<comment type="caution">
    <text evidence="1">The sequence shown here is derived from an EMBL/GenBank/DDBJ whole genome shotgun (WGS) entry which is preliminary data.</text>
</comment>
<proteinExistence type="predicted"/>
<evidence type="ECO:0000313" key="2">
    <source>
        <dbReference type="Proteomes" id="UP000649617"/>
    </source>
</evidence>
<dbReference type="AlphaFoldDB" id="A0A812L8I8"/>
<evidence type="ECO:0000313" key="1">
    <source>
        <dbReference type="EMBL" id="CAE7242917.1"/>
    </source>
</evidence>
<reference evidence="1" key="1">
    <citation type="submission" date="2021-02" db="EMBL/GenBank/DDBJ databases">
        <authorList>
            <person name="Dougan E. K."/>
            <person name="Rhodes N."/>
            <person name="Thang M."/>
            <person name="Chan C."/>
        </authorList>
    </citation>
    <scope>NUCLEOTIDE SEQUENCE</scope>
</reference>
<dbReference type="Proteomes" id="UP000649617">
    <property type="component" value="Unassembled WGS sequence"/>
</dbReference>
<protein>
    <submittedName>
        <fullName evidence="1">Uncharacterized protein</fullName>
    </submittedName>
</protein>
<sequence>MYIKGLEANGMDWKNMTTTEVLEDHVPSFVLSLFEDRLKDRGLGLHELTVLAATLEHLIHDEAVNRLSVVYEAHNISMEARVRESVLQELIDTYMTLFLVGNQNFNATSISRERDIIADSYPGWQETREFTLQVRSSVLASKGSDVNFSPDNFSFRAATEIVEEIGERYGRWQDSECRDLKSSLIKHEHAGTGRVLLKDFYSAALGGQWQFSESIDYLRELGALDEADPDHLAVFIPNYVNSQSNCVASSSIYSVCCINECEALLGHVE</sequence>
<accession>A0A812L8I8</accession>
<dbReference type="EMBL" id="CAJNIZ010005592">
    <property type="protein sequence ID" value="CAE7242917.1"/>
    <property type="molecule type" value="Genomic_DNA"/>
</dbReference>
<keyword evidence="2" id="KW-1185">Reference proteome</keyword>
<dbReference type="OrthoDB" id="408577at2759"/>
<name>A0A812L8I8_SYMPI</name>
<gene>
    <name evidence="1" type="ORF">SPIL2461_LOCUS4309</name>
</gene>
<organism evidence="1 2">
    <name type="scientific">Symbiodinium pilosum</name>
    <name type="common">Dinoflagellate</name>
    <dbReference type="NCBI Taxonomy" id="2952"/>
    <lineage>
        <taxon>Eukaryota</taxon>
        <taxon>Sar</taxon>
        <taxon>Alveolata</taxon>
        <taxon>Dinophyceae</taxon>
        <taxon>Suessiales</taxon>
        <taxon>Symbiodiniaceae</taxon>
        <taxon>Symbiodinium</taxon>
    </lineage>
</organism>